<dbReference type="Proteomes" id="UP000316096">
    <property type="component" value="Unassembled WGS sequence"/>
</dbReference>
<keyword evidence="1" id="KW-0732">Signal</keyword>
<dbReference type="AlphaFoldDB" id="A0A543CJR0"/>
<evidence type="ECO:0000313" key="2">
    <source>
        <dbReference type="EMBL" id="TQL97329.1"/>
    </source>
</evidence>
<accession>A0A543CJR0</accession>
<dbReference type="EMBL" id="VFOZ01000001">
    <property type="protein sequence ID" value="TQL97329.1"/>
    <property type="molecule type" value="Genomic_DNA"/>
</dbReference>
<evidence type="ECO:0008006" key="4">
    <source>
        <dbReference type="Google" id="ProtNLM"/>
    </source>
</evidence>
<reference evidence="2 3" key="1">
    <citation type="submission" date="2019-06" db="EMBL/GenBank/DDBJ databases">
        <title>Sequencing the genomes of 1000 actinobacteria strains.</title>
        <authorList>
            <person name="Klenk H.-P."/>
        </authorList>
    </citation>
    <scope>NUCLEOTIDE SEQUENCE [LARGE SCALE GENOMIC DNA]</scope>
    <source>
        <strain evidence="2 3">DSM 102200</strain>
    </source>
</reference>
<gene>
    <name evidence="2" type="ORF">FB559_2908</name>
</gene>
<sequence length="446" mass="47736">MIRALAVLAASSAVLMTSSAVPAVAAVTQSAEFVGFTASATTLTYQQPVTFTGELTDLRTRAPLAGEPVQIQLKPPGRTAYVPVAAGTTGDDGTFSITTTLPSGGYVEAAFAGDAVRGATQTAAKLLHVKHVPSRFVLDPIPASVPSGTPVTFSGTVQVQVDGDWQPFAGAPIELIMEPDTSTQSNVRYATISGADGGFSLTEPVTGTSRWTVTEELDFTYFTDWFPDSTDADYGLIQGVSKTRVTGFTLPSRDEAHHAYYPGMYAGGTVERWNGTAWVGLTYGWVDFYYRPKGSTSWHRDYTAQTDAYGDFRNIVGVHLGTADWQARVRTAADTLASTSGTVTNTITDQTHFATASVSHSSSKSYVNGQVTDWSKSQPNTFSTLKGLKVHLYYRAHGSKTWHSYKTGTLATSGRFALTATKGKSYSFKVVFPTQGAYQTSTSKTL</sequence>
<feature type="chain" id="PRO_5022238536" description="Carboxypeptidase family protein" evidence="1">
    <location>
        <begin position="26"/>
        <end position="446"/>
    </location>
</feature>
<evidence type="ECO:0000256" key="1">
    <source>
        <dbReference type="SAM" id="SignalP"/>
    </source>
</evidence>
<feature type="signal peptide" evidence="1">
    <location>
        <begin position="1"/>
        <end position="25"/>
    </location>
</feature>
<name>A0A543CJR0_9ACTN</name>
<evidence type="ECO:0000313" key="3">
    <source>
        <dbReference type="Proteomes" id="UP000316096"/>
    </source>
</evidence>
<protein>
    <recommendedName>
        <fullName evidence="4">Carboxypeptidase family protein</fullName>
    </recommendedName>
</protein>
<comment type="caution">
    <text evidence="2">The sequence shown here is derived from an EMBL/GenBank/DDBJ whole genome shotgun (WGS) entry which is preliminary data.</text>
</comment>
<keyword evidence="3" id="KW-1185">Reference proteome</keyword>
<organism evidence="2 3">
    <name type="scientific">Actinoallomurus bryophytorum</name>
    <dbReference type="NCBI Taxonomy" id="1490222"/>
    <lineage>
        <taxon>Bacteria</taxon>
        <taxon>Bacillati</taxon>
        <taxon>Actinomycetota</taxon>
        <taxon>Actinomycetes</taxon>
        <taxon>Streptosporangiales</taxon>
        <taxon>Thermomonosporaceae</taxon>
        <taxon>Actinoallomurus</taxon>
    </lineage>
</organism>
<proteinExistence type="predicted"/>